<dbReference type="GeneID" id="7839631"/>
<feature type="region of interest" description="Disordered" evidence="2">
    <location>
        <begin position="538"/>
        <end position="569"/>
    </location>
</feature>
<keyword evidence="4" id="KW-1185">Reference proteome</keyword>
<evidence type="ECO:0000313" key="4">
    <source>
        <dbReference type="Proteomes" id="UP000009168"/>
    </source>
</evidence>
<organism evidence="3 4">
    <name type="scientific">Tetrahymena thermophila (strain SB210)</name>
    <dbReference type="NCBI Taxonomy" id="312017"/>
    <lineage>
        <taxon>Eukaryota</taxon>
        <taxon>Sar</taxon>
        <taxon>Alveolata</taxon>
        <taxon>Ciliophora</taxon>
        <taxon>Intramacronucleata</taxon>
        <taxon>Oligohymenophorea</taxon>
        <taxon>Hymenostomatida</taxon>
        <taxon>Tetrahymenina</taxon>
        <taxon>Tetrahymenidae</taxon>
        <taxon>Tetrahymena</taxon>
    </lineage>
</organism>
<feature type="coiled-coil region" evidence="1">
    <location>
        <begin position="492"/>
        <end position="522"/>
    </location>
</feature>
<keyword evidence="1" id="KW-0175">Coiled coil</keyword>
<dbReference type="KEGG" id="tet:TTHERM_00998830"/>
<dbReference type="AlphaFoldDB" id="Q22D94"/>
<protein>
    <submittedName>
        <fullName evidence="3">Uncharacterized protein</fullName>
    </submittedName>
</protein>
<feature type="region of interest" description="Disordered" evidence="2">
    <location>
        <begin position="257"/>
        <end position="296"/>
    </location>
</feature>
<reference evidence="4" key="1">
    <citation type="journal article" date="2006" name="PLoS Biol.">
        <title>Macronuclear genome sequence of the ciliate Tetrahymena thermophila, a model eukaryote.</title>
        <authorList>
            <person name="Eisen J.A."/>
            <person name="Coyne R.S."/>
            <person name="Wu M."/>
            <person name="Wu D."/>
            <person name="Thiagarajan M."/>
            <person name="Wortman J.R."/>
            <person name="Badger J.H."/>
            <person name="Ren Q."/>
            <person name="Amedeo P."/>
            <person name="Jones K.M."/>
            <person name="Tallon L.J."/>
            <person name="Delcher A.L."/>
            <person name="Salzberg S.L."/>
            <person name="Silva J.C."/>
            <person name="Haas B.J."/>
            <person name="Majoros W.H."/>
            <person name="Farzad M."/>
            <person name="Carlton J.M."/>
            <person name="Smith R.K. Jr."/>
            <person name="Garg J."/>
            <person name="Pearlman R.E."/>
            <person name="Karrer K.M."/>
            <person name="Sun L."/>
            <person name="Manning G."/>
            <person name="Elde N.C."/>
            <person name="Turkewitz A.P."/>
            <person name="Asai D.J."/>
            <person name="Wilkes D.E."/>
            <person name="Wang Y."/>
            <person name="Cai H."/>
            <person name="Collins K."/>
            <person name="Stewart B.A."/>
            <person name="Lee S.R."/>
            <person name="Wilamowska K."/>
            <person name="Weinberg Z."/>
            <person name="Ruzzo W.L."/>
            <person name="Wloga D."/>
            <person name="Gaertig J."/>
            <person name="Frankel J."/>
            <person name="Tsao C.-C."/>
            <person name="Gorovsky M.A."/>
            <person name="Keeling P.J."/>
            <person name="Waller R.F."/>
            <person name="Patron N.J."/>
            <person name="Cherry J.M."/>
            <person name="Stover N.A."/>
            <person name="Krieger C.J."/>
            <person name="del Toro C."/>
            <person name="Ryder H.F."/>
            <person name="Williamson S.C."/>
            <person name="Barbeau R.A."/>
            <person name="Hamilton E.P."/>
            <person name="Orias E."/>
        </authorList>
    </citation>
    <scope>NUCLEOTIDE SEQUENCE [LARGE SCALE GENOMIC DNA]</scope>
    <source>
        <strain evidence="4">SB210</strain>
    </source>
</reference>
<gene>
    <name evidence="3" type="ORF">TTHERM_00998830</name>
</gene>
<dbReference type="OrthoDB" id="10690471at2759"/>
<dbReference type="EMBL" id="GG662652">
    <property type="protein sequence ID" value="EAR83231.1"/>
    <property type="molecule type" value="Genomic_DNA"/>
</dbReference>
<feature type="compositionally biased region" description="Low complexity" evidence="2">
    <location>
        <begin position="547"/>
        <end position="560"/>
    </location>
</feature>
<dbReference type="HOGENOM" id="CLU_364306_0_0_1"/>
<accession>Q22D94</accession>
<dbReference type="RefSeq" id="XP_001030894.1">
    <property type="nucleotide sequence ID" value="XM_001030894.2"/>
</dbReference>
<evidence type="ECO:0000313" key="3">
    <source>
        <dbReference type="EMBL" id="EAR83231.1"/>
    </source>
</evidence>
<dbReference type="InParanoid" id="Q22D94"/>
<name>Q22D94_TETTS</name>
<feature type="compositionally biased region" description="Polar residues" evidence="2">
    <location>
        <begin position="386"/>
        <end position="406"/>
    </location>
</feature>
<sequence length="767" mass="90405">MNQCIQEQIENSNVQAVVEAIVFKKYSRSRRQISYLSQITIGEQQGFIILEQEQIEQIISENLLANRIEVYEYELSQSIFQKELKKYLATNDSLNNNQQGSNEQQKINQQEHELNDFELESNKVNVSLQREQQIFSDFEGENICDEKNILNQEEIQLSENLQEKDAAENLGFIEENYAQKESNTNKDQQGDQEQFNEQYMQAEDLVINIQSHYQEQETEQFHEQLEEQSKHELTNKESNNFIEENILNANLVQKENENLESTNENKCQNEQEQNHSQQDNQQQMQLQQNNYEQKQFQQDNQELINKQDQLCQNNINYHTQFLKQDNYQFQQQQQNGQQQNLQYTIQQIFNQENDSDSQSSQHNNKSPQIEINAQEAQLDQSKKQSHQNSSMNLSQGKMHGQNSQGKNQNFQLSQSIQLVNLIDETSQQQDRKLEFDSKIEDESILQQQQQQQSQSQALSQQKEEKIIENFELSEVKSEDVNLLIQSKDKFLVSQAQDTKTELESQSSELLNLINQKEKLQKNAQIDKKFSEKIYQKRQVSQIKQDNKQNNLDLNNNNRRNIQSTNVKNQQNSIVLKNDQEIFKMPTKTQKSRQQNENLSQKQKQASKSNLCLIEIDSDDYICVDNKNYKVLQKPKEVTIQPSISEIDQFHSLESHDLIKKSKEQIKITKQIGAMKYLVNELSNKNQYGQFSKDKADIIINHKLNIREQHQDEVYTQFNITKCLYKVTWKKRPSGRIPQPSYFTFNELYQVAPRLLLEYLKKMATLKV</sequence>
<evidence type="ECO:0000256" key="2">
    <source>
        <dbReference type="SAM" id="MobiDB-lite"/>
    </source>
</evidence>
<proteinExistence type="predicted"/>
<dbReference type="Proteomes" id="UP000009168">
    <property type="component" value="Unassembled WGS sequence"/>
</dbReference>
<feature type="compositionally biased region" description="Low complexity" evidence="2">
    <location>
        <begin position="274"/>
        <end position="296"/>
    </location>
</feature>
<evidence type="ECO:0000256" key="1">
    <source>
        <dbReference type="SAM" id="Coils"/>
    </source>
</evidence>
<feature type="region of interest" description="Disordered" evidence="2">
    <location>
        <begin position="376"/>
        <end position="406"/>
    </location>
</feature>